<keyword evidence="4 9" id="KW-0540">Nuclease</keyword>
<organism evidence="12 13">
    <name type="scientific">Patiria miniata</name>
    <name type="common">Bat star</name>
    <name type="synonym">Asterina miniata</name>
    <dbReference type="NCBI Taxonomy" id="46514"/>
    <lineage>
        <taxon>Eukaryota</taxon>
        <taxon>Metazoa</taxon>
        <taxon>Echinodermata</taxon>
        <taxon>Eleutherozoa</taxon>
        <taxon>Asterozoa</taxon>
        <taxon>Asteroidea</taxon>
        <taxon>Valvatacea</taxon>
        <taxon>Valvatida</taxon>
        <taxon>Asterinidae</taxon>
        <taxon>Patiria</taxon>
    </lineage>
</organism>
<dbReference type="CDD" id="cd09280">
    <property type="entry name" value="RNase_HI_eukaryote_like"/>
    <property type="match status" value="1"/>
</dbReference>
<keyword evidence="6 9" id="KW-0255">Endonuclease</keyword>
<dbReference type="GO" id="GO:0003676">
    <property type="term" value="F:nucleic acid binding"/>
    <property type="evidence" value="ECO:0007669"/>
    <property type="project" value="UniProtKB-UniRule"/>
</dbReference>
<evidence type="ECO:0000256" key="1">
    <source>
        <dbReference type="ARBA" id="ARBA00000077"/>
    </source>
</evidence>
<dbReference type="Gene3D" id="3.40.970.10">
    <property type="entry name" value="Ribonuclease H1, N-terminal domain"/>
    <property type="match status" value="1"/>
</dbReference>
<protein>
    <recommendedName>
        <fullName evidence="9">Ribonuclease H1</fullName>
        <shortName evidence="9">RNase H1</shortName>
        <ecNumber evidence="9">3.1.26.4</ecNumber>
    </recommendedName>
</protein>
<keyword evidence="13" id="KW-1185">Reference proteome</keyword>
<dbReference type="Pfam" id="PF01693">
    <property type="entry name" value="Cauli_VI"/>
    <property type="match status" value="1"/>
</dbReference>
<dbReference type="Pfam" id="PF00075">
    <property type="entry name" value="RNase_H"/>
    <property type="match status" value="1"/>
</dbReference>
<dbReference type="GO" id="GO:0043137">
    <property type="term" value="P:DNA replication, removal of RNA primer"/>
    <property type="evidence" value="ECO:0007669"/>
    <property type="project" value="TreeGrafter"/>
</dbReference>
<evidence type="ECO:0000256" key="3">
    <source>
        <dbReference type="ARBA" id="ARBA00005300"/>
    </source>
</evidence>
<dbReference type="OrthoDB" id="407198at2759"/>
<dbReference type="RefSeq" id="XP_038057606.1">
    <property type="nucleotide sequence ID" value="XM_038201678.1"/>
</dbReference>
<dbReference type="InterPro" id="IPR002156">
    <property type="entry name" value="RNaseH_domain"/>
</dbReference>
<dbReference type="PANTHER" id="PTHR10642:SF26">
    <property type="entry name" value="RIBONUCLEASE H1"/>
    <property type="match status" value="1"/>
</dbReference>
<evidence type="ECO:0000313" key="12">
    <source>
        <dbReference type="EnsemblMetazoa" id="XP_038057606.1"/>
    </source>
</evidence>
<proteinExistence type="inferred from homology"/>
<dbReference type="FunFam" id="3.30.420.10:FF:000115">
    <property type="entry name" value="Ribonuclease H"/>
    <property type="match status" value="1"/>
</dbReference>
<sequence>MSISRFCRSLGLCLQTMPKFHYAVRSGRSVGVFNSWDECSTQVNGYGGARYKKFGTAQEAWDFVNAERDPNPHFSQSSQPARQYNKGCSYPSYGYKTKRAPASTSYAAASLGSDYSFTPEPAPVFTPEYTHPMSYSNKRKHEPPAEESYSNSYKKARNYRTGSASSYSSSVSSSTSSSPSPSSSSGNSAGSGRAVVYTDGSCESNGRRGARAGVGVYWGDNNPYNTSERLDGRQTNQRAEIAAAIRAVETAKSRNIKELTLYTDSKYTMNSMNDWIHRWKVNGWKTAGKKDVLNKQELQTLDGLCQEVNVDWKYVPGHANIKGNEEADSLARAGARMPPL</sequence>
<comment type="similarity">
    <text evidence="3 9">Belongs to the RNase H family.</text>
</comment>
<reference evidence="12" key="1">
    <citation type="submission" date="2022-11" db="UniProtKB">
        <authorList>
            <consortium name="EnsemblMetazoa"/>
        </authorList>
    </citation>
    <scope>IDENTIFICATION</scope>
</reference>
<dbReference type="PROSITE" id="PS50879">
    <property type="entry name" value="RNASE_H_1"/>
    <property type="match status" value="1"/>
</dbReference>
<dbReference type="EnsemblMetazoa" id="XM_038201678.1">
    <property type="protein sequence ID" value="XP_038057606.1"/>
    <property type="gene ID" value="LOC119729152"/>
</dbReference>
<keyword evidence="5 9" id="KW-0479">Metal-binding</keyword>
<dbReference type="OMA" id="ELWYGLY"/>
<dbReference type="InterPro" id="IPR009027">
    <property type="entry name" value="Ribosomal_bL9/RNase_H1_N"/>
</dbReference>
<dbReference type="Proteomes" id="UP000887568">
    <property type="component" value="Unplaced"/>
</dbReference>
<dbReference type="GO" id="GO:0004523">
    <property type="term" value="F:RNA-DNA hybrid ribonuclease activity"/>
    <property type="evidence" value="ECO:0007669"/>
    <property type="project" value="UniProtKB-UniRule"/>
</dbReference>
<dbReference type="AlphaFoldDB" id="A0A914A2K8"/>
<keyword evidence="7 9" id="KW-0378">Hydrolase</keyword>
<feature type="compositionally biased region" description="Low complexity" evidence="10">
    <location>
        <begin position="159"/>
        <end position="193"/>
    </location>
</feature>
<dbReference type="InterPro" id="IPR011320">
    <property type="entry name" value="RNase_H1_N"/>
</dbReference>
<comment type="catalytic activity">
    <reaction evidence="1 9">
        <text>Endonucleolytic cleavage to 5'-phosphomonoester.</text>
        <dbReference type="EC" id="3.1.26.4"/>
    </reaction>
</comment>
<comment type="function">
    <text evidence="9">Endonuclease that specifically degrades the RNA of RNA-DNA hybrids.</text>
</comment>
<dbReference type="InterPro" id="IPR036397">
    <property type="entry name" value="RNaseH_sf"/>
</dbReference>
<dbReference type="FunFam" id="3.40.970.10:FF:000001">
    <property type="entry name" value="Ribonuclease H1"/>
    <property type="match status" value="1"/>
</dbReference>
<evidence type="ECO:0000256" key="7">
    <source>
        <dbReference type="ARBA" id="ARBA00022801"/>
    </source>
</evidence>
<dbReference type="SUPFAM" id="SSF53098">
    <property type="entry name" value="Ribonuclease H-like"/>
    <property type="match status" value="1"/>
</dbReference>
<dbReference type="GO" id="GO:0000287">
    <property type="term" value="F:magnesium ion binding"/>
    <property type="evidence" value="ECO:0007669"/>
    <property type="project" value="UniProtKB-UniRule"/>
</dbReference>
<dbReference type="PANTHER" id="PTHR10642">
    <property type="entry name" value="RIBONUCLEASE H1"/>
    <property type="match status" value="1"/>
</dbReference>
<evidence type="ECO:0000256" key="8">
    <source>
        <dbReference type="ARBA" id="ARBA00022842"/>
    </source>
</evidence>
<evidence type="ECO:0000256" key="5">
    <source>
        <dbReference type="ARBA" id="ARBA00022723"/>
    </source>
</evidence>
<feature type="region of interest" description="Disordered" evidence="10">
    <location>
        <begin position="127"/>
        <end position="193"/>
    </location>
</feature>
<dbReference type="EC" id="3.1.26.4" evidence="9"/>
<evidence type="ECO:0000259" key="11">
    <source>
        <dbReference type="PROSITE" id="PS50879"/>
    </source>
</evidence>
<evidence type="ECO:0000256" key="4">
    <source>
        <dbReference type="ARBA" id="ARBA00022722"/>
    </source>
</evidence>
<name>A0A914A2K8_PATMI</name>
<dbReference type="SUPFAM" id="SSF55658">
    <property type="entry name" value="L9 N-domain-like"/>
    <property type="match status" value="1"/>
</dbReference>
<feature type="domain" description="RNase H type-1" evidence="11">
    <location>
        <begin position="190"/>
        <end position="336"/>
    </location>
</feature>
<dbReference type="PIRSF" id="PIRSF036852">
    <property type="entry name" value="Ribonuclease_H1_euk"/>
    <property type="match status" value="1"/>
</dbReference>
<evidence type="ECO:0000256" key="2">
    <source>
        <dbReference type="ARBA" id="ARBA00001946"/>
    </source>
</evidence>
<dbReference type="InterPro" id="IPR037056">
    <property type="entry name" value="RNase_H1_N_sf"/>
</dbReference>
<dbReference type="InterPro" id="IPR012337">
    <property type="entry name" value="RNaseH-like_sf"/>
</dbReference>
<dbReference type="GeneID" id="119729152"/>
<evidence type="ECO:0000256" key="9">
    <source>
        <dbReference type="PIRNR" id="PIRNR036852"/>
    </source>
</evidence>
<evidence type="ECO:0000256" key="6">
    <source>
        <dbReference type="ARBA" id="ARBA00022759"/>
    </source>
</evidence>
<dbReference type="Gene3D" id="3.30.420.10">
    <property type="entry name" value="Ribonuclease H-like superfamily/Ribonuclease H"/>
    <property type="match status" value="1"/>
</dbReference>
<evidence type="ECO:0000313" key="13">
    <source>
        <dbReference type="Proteomes" id="UP000887568"/>
    </source>
</evidence>
<comment type="cofactor">
    <cofactor evidence="2 9">
        <name>Mg(2+)</name>
        <dbReference type="ChEBI" id="CHEBI:18420"/>
    </cofactor>
</comment>
<keyword evidence="8 9" id="KW-0460">Magnesium</keyword>
<accession>A0A914A2K8</accession>
<dbReference type="InterPro" id="IPR017067">
    <property type="entry name" value="RNase_H1_euk"/>
</dbReference>
<dbReference type="InterPro" id="IPR050092">
    <property type="entry name" value="RNase_H"/>
</dbReference>
<evidence type="ECO:0000256" key="10">
    <source>
        <dbReference type="SAM" id="MobiDB-lite"/>
    </source>
</evidence>